<keyword evidence="2" id="KW-0863">Zinc-finger</keyword>
<evidence type="ECO:0000256" key="3">
    <source>
        <dbReference type="ARBA" id="ARBA00022833"/>
    </source>
</evidence>
<dbReference type="PANTHER" id="PTHR47160">
    <property type="entry name" value="PUTATIVE-RELATED"/>
    <property type="match status" value="1"/>
</dbReference>
<proteinExistence type="predicted"/>
<evidence type="ECO:0000256" key="1">
    <source>
        <dbReference type="ARBA" id="ARBA00022723"/>
    </source>
</evidence>
<dbReference type="GO" id="GO:0008270">
    <property type="term" value="F:zinc ion binding"/>
    <property type="evidence" value="ECO:0007669"/>
    <property type="project" value="UniProtKB-KW"/>
</dbReference>
<reference evidence="7" key="1">
    <citation type="submission" date="2021-02" db="EMBL/GenBank/DDBJ databases">
        <authorList>
            <person name="Nowell W R."/>
        </authorList>
    </citation>
    <scope>NUCLEOTIDE SEQUENCE</scope>
</reference>
<dbReference type="AlphaFoldDB" id="A0A819TYK1"/>
<name>A0A819TYK1_9BILA</name>
<evidence type="ECO:0000259" key="6">
    <source>
        <dbReference type="Pfam" id="PF10551"/>
    </source>
</evidence>
<evidence type="ECO:0000313" key="8">
    <source>
        <dbReference type="Proteomes" id="UP000663823"/>
    </source>
</evidence>
<dbReference type="InterPro" id="IPR007588">
    <property type="entry name" value="Znf_FLYWCH"/>
</dbReference>
<gene>
    <name evidence="7" type="ORF">OTI717_LOCUS33185</name>
</gene>
<keyword evidence="3" id="KW-0862">Zinc</keyword>
<dbReference type="Gene3D" id="2.20.25.240">
    <property type="match status" value="1"/>
</dbReference>
<feature type="region of interest" description="Disordered" evidence="4">
    <location>
        <begin position="815"/>
        <end position="834"/>
    </location>
</feature>
<feature type="non-terminal residue" evidence="7">
    <location>
        <position position="1"/>
    </location>
</feature>
<evidence type="ECO:0008006" key="9">
    <source>
        <dbReference type="Google" id="ProtNLM"/>
    </source>
</evidence>
<dbReference type="Pfam" id="PF10551">
    <property type="entry name" value="MULE"/>
    <property type="match status" value="1"/>
</dbReference>
<feature type="domain" description="MULE transposase" evidence="6">
    <location>
        <begin position="319"/>
        <end position="416"/>
    </location>
</feature>
<sequence length="834" mass="96454">QYATRRGPHKRVISISLFGPKENKIFRYNEMIYFLNELIKDFNIRYSDGFILRIHHDNTINATDVICPYQCKHPNVDFCNMMHKLYIPPKVWRFVPAGHPLVDIIMSRDLDSVLTARERVAVDDYMPNATSIDNCEIEFILSTKNKKILLCNGYRYVLNQTTKNKKYWRCEDSDNCGAYVHTTLKDIYLKHNNIQHNHLADPDEVIINKLISKIRYRVMNEHLSASFVYEFEVARAKLTESQLAIMPAFKKIKSMLYMARASTIPPIPKTFEFDIPMLYQLNANSEKYLFADCDSRDFDRVLMYSSNRQLQILFDSEIIFCDGTFASSPPQFKQIYTIHAIYEEESFPCVFALCTQKNNETYDVIITKLKSAAKQMKKTFTPSLIMSDYESGFMEVVKKVYSNDNTRHVGCYFHTSQAIYRKVQEIGLQVPYNSTVWVRNIVRSLMALPLLYRHLVNDQFDHIVNLVGERLKQAKKLKRTTSDSDQCDAALEEIRLCEILLILLNYFERYWINTITPAMFCVQGLQYRTNNLAEGFHNRFSRRLNEIHANVWKVIATFIDEEYHAYQKMLLIRTGAHKKANATALQIAYQERINKLYVLYEKKKINATELLEDGLLQYIKSNVPAYVNVVYPSVMKSIDIKLKEFVETVVLQEGEKIQFCKAHDVEGTPSSYGKVYYAERRNDGIHLITTIKKGQKAAAGVLTVEVLDKENITAEADKQNEDDMQNITTTSELISCDEQSPSKTILTSSVVDNDDNDFEQSIVSSDAMAKIQNIELSSQSTNQKKIQKQIGGEIKIRNRLISQLAIWNGFAPSNTKRRTSTTKFTTGHKRTKKN</sequence>
<evidence type="ECO:0000256" key="4">
    <source>
        <dbReference type="SAM" id="MobiDB-lite"/>
    </source>
</evidence>
<evidence type="ECO:0000313" key="7">
    <source>
        <dbReference type="EMBL" id="CAF4080831.1"/>
    </source>
</evidence>
<evidence type="ECO:0000259" key="5">
    <source>
        <dbReference type="Pfam" id="PF04500"/>
    </source>
</evidence>
<dbReference type="EMBL" id="CAJOAX010010752">
    <property type="protein sequence ID" value="CAF4080831.1"/>
    <property type="molecule type" value="Genomic_DNA"/>
</dbReference>
<dbReference type="InterPro" id="IPR018289">
    <property type="entry name" value="MULE_transposase_dom"/>
</dbReference>
<dbReference type="Proteomes" id="UP000663823">
    <property type="component" value="Unassembled WGS sequence"/>
</dbReference>
<keyword evidence="1" id="KW-0479">Metal-binding</keyword>
<accession>A0A819TYK1</accession>
<evidence type="ECO:0000256" key="2">
    <source>
        <dbReference type="ARBA" id="ARBA00022771"/>
    </source>
</evidence>
<comment type="caution">
    <text evidence="7">The sequence shown here is derived from an EMBL/GenBank/DDBJ whole genome shotgun (WGS) entry which is preliminary data.</text>
</comment>
<dbReference type="Pfam" id="PF04500">
    <property type="entry name" value="FLYWCH"/>
    <property type="match status" value="1"/>
</dbReference>
<feature type="domain" description="FLYWCH-type" evidence="5">
    <location>
        <begin position="139"/>
        <end position="198"/>
    </location>
</feature>
<protein>
    <recommendedName>
        <fullName evidence="9">MULE transposase domain-containing protein</fullName>
    </recommendedName>
</protein>
<organism evidence="7 8">
    <name type="scientific">Rotaria sordida</name>
    <dbReference type="NCBI Taxonomy" id="392033"/>
    <lineage>
        <taxon>Eukaryota</taxon>
        <taxon>Metazoa</taxon>
        <taxon>Spiralia</taxon>
        <taxon>Gnathifera</taxon>
        <taxon>Rotifera</taxon>
        <taxon>Eurotatoria</taxon>
        <taxon>Bdelloidea</taxon>
        <taxon>Philodinida</taxon>
        <taxon>Philodinidae</taxon>
        <taxon>Rotaria</taxon>
    </lineage>
</organism>
<dbReference type="PANTHER" id="PTHR47160:SF8">
    <property type="entry name" value="MULE TRANSPOSASE DOMAIN-CONTAINING PROTEIN"/>
    <property type="match status" value="1"/>
</dbReference>